<comment type="similarity">
    <text evidence="1">Belongs to the AB hydrolase superfamily. AB hydrolase 4 family.</text>
</comment>
<evidence type="ECO:0000313" key="4">
    <source>
        <dbReference type="Proteomes" id="UP000002866"/>
    </source>
</evidence>
<dbReference type="InterPro" id="IPR000073">
    <property type="entry name" value="AB_hydrolase_1"/>
</dbReference>
<evidence type="ECO:0000313" key="3">
    <source>
        <dbReference type="EMBL" id="CCH60623.1"/>
    </source>
</evidence>
<dbReference type="InterPro" id="IPR000952">
    <property type="entry name" value="AB_hydrolase_4_CS"/>
</dbReference>
<proteinExistence type="inferred from homology"/>
<accession>I2H2M1</accession>
<dbReference type="GO" id="GO:0051793">
    <property type="term" value="P:medium-chain fatty acid catabolic process"/>
    <property type="evidence" value="ECO:0007669"/>
    <property type="project" value="TreeGrafter"/>
</dbReference>
<evidence type="ECO:0000259" key="2">
    <source>
        <dbReference type="Pfam" id="PF00561"/>
    </source>
</evidence>
<dbReference type="RefSeq" id="XP_004180142.1">
    <property type="nucleotide sequence ID" value="XM_004180094.1"/>
</dbReference>
<dbReference type="Gene3D" id="3.40.50.1820">
    <property type="entry name" value="alpha/beta hydrolase"/>
    <property type="match status" value="1"/>
</dbReference>
<feature type="domain" description="AB hydrolase-1" evidence="2">
    <location>
        <begin position="153"/>
        <end position="377"/>
    </location>
</feature>
<dbReference type="GO" id="GO:0051792">
    <property type="term" value="P:medium-chain fatty acid biosynthetic process"/>
    <property type="evidence" value="ECO:0007669"/>
    <property type="project" value="EnsemblFungi"/>
</dbReference>
<dbReference type="HOGENOM" id="CLU_032487_1_0_1"/>
<dbReference type="OMA" id="HCTGEDV"/>
<dbReference type="eggNOG" id="KOG1838">
    <property type="taxonomic scope" value="Eukaryota"/>
</dbReference>
<dbReference type="FunCoup" id="I2H2M1">
    <property type="interactions" value="279"/>
</dbReference>
<dbReference type="SUPFAM" id="SSF53474">
    <property type="entry name" value="alpha/beta-Hydrolases"/>
    <property type="match status" value="1"/>
</dbReference>
<dbReference type="InterPro" id="IPR050960">
    <property type="entry name" value="AB_hydrolase_4_sf"/>
</dbReference>
<dbReference type="InterPro" id="IPR029058">
    <property type="entry name" value="AB_hydrolase_fold"/>
</dbReference>
<dbReference type="PANTHER" id="PTHR10794:SF63">
    <property type="entry name" value="ALPHA_BETA HYDROLASE 1, ISOFORM A"/>
    <property type="match status" value="1"/>
</dbReference>
<dbReference type="PROSITE" id="PS01133">
    <property type="entry name" value="UPF0017"/>
    <property type="match status" value="1"/>
</dbReference>
<dbReference type="AlphaFoldDB" id="I2H2M1"/>
<dbReference type="GO" id="GO:0004806">
    <property type="term" value="F:triacylglycerol lipase activity"/>
    <property type="evidence" value="ECO:0007669"/>
    <property type="project" value="EnsemblFungi"/>
</dbReference>
<protein>
    <recommendedName>
        <fullName evidence="2">AB hydrolase-1 domain-containing protein</fullName>
    </recommendedName>
</protein>
<dbReference type="GO" id="GO:0008126">
    <property type="term" value="F:acetylesterase activity"/>
    <property type="evidence" value="ECO:0007669"/>
    <property type="project" value="TreeGrafter"/>
</dbReference>
<dbReference type="GO" id="GO:0006641">
    <property type="term" value="P:triglyceride metabolic process"/>
    <property type="evidence" value="ECO:0007669"/>
    <property type="project" value="EnsemblFungi"/>
</dbReference>
<evidence type="ECO:0000256" key="1">
    <source>
        <dbReference type="ARBA" id="ARBA00010884"/>
    </source>
</evidence>
<gene>
    <name evidence="3" type="primary">TBLA0D01150</name>
    <name evidence="3" type="ORF">TBLA_0D01150</name>
</gene>
<keyword evidence="4" id="KW-1185">Reference proteome</keyword>
<dbReference type="Pfam" id="PF00561">
    <property type="entry name" value="Abhydrolase_1"/>
    <property type="match status" value="1"/>
</dbReference>
<sequence length="467" mass="52582">MRFIDRFTTLAVKQTYSSTPLTFIEPKAIHNTSNNIDAISLQSLIDKHSPELSNDAKSSLHPWLVNGHLQTIYASYNSFVDRDIVSYKRFIIDYPDHGQGALDFAVSPFNDHQQDTNEEVYIPETQTDFSLPTEFDYSFIHPDTVKPSDDSKPMLIVLHGLTGGSAESYVRAIIKSITSSQFGFEACVLNSRGCCNSSITTPKLYNGGWTNDIRFAVKKLRELYPNRPFYMIGFSLGASMLANYLGEESSKSDIKCAVVMGNPWNLSRSSYYINNTPVGKWAYSPALGNNLVDLTKKHLPVLRTNIEFQDSFKDEKLNSIKTVIEFDDTYTGPLFGYKDAQDYYNDSSSYKRIATIRTPLLAINAMDDPIVGSDSLPDDLIKQNPFVILDKTSIGGHIAWFKNSSGERWYAEPICKFFKAFNDEITMKGLIPNPEVINSLPKANVKHVRTTDLNKKENESMLKPLAI</sequence>
<name>I2H2M1_HENB6</name>
<dbReference type="OrthoDB" id="5954035at2759"/>
<dbReference type="PANTHER" id="PTHR10794">
    <property type="entry name" value="ABHYDROLASE DOMAIN-CONTAINING PROTEIN"/>
    <property type="match status" value="1"/>
</dbReference>
<organism evidence="3 4">
    <name type="scientific">Henningerozyma blattae (strain ATCC 34711 / CBS 6284 / DSM 70876 / NBRC 10599 / NRRL Y-10934 / UCD 77-7)</name>
    <name type="common">Yeast</name>
    <name type="synonym">Tetrapisispora blattae</name>
    <dbReference type="NCBI Taxonomy" id="1071380"/>
    <lineage>
        <taxon>Eukaryota</taxon>
        <taxon>Fungi</taxon>
        <taxon>Dikarya</taxon>
        <taxon>Ascomycota</taxon>
        <taxon>Saccharomycotina</taxon>
        <taxon>Saccharomycetes</taxon>
        <taxon>Saccharomycetales</taxon>
        <taxon>Saccharomycetaceae</taxon>
        <taxon>Henningerozyma</taxon>
    </lineage>
</organism>
<dbReference type="Proteomes" id="UP000002866">
    <property type="component" value="Chromosome 4"/>
</dbReference>
<dbReference type="InParanoid" id="I2H2M1"/>
<dbReference type="KEGG" id="tbl:TBLA_0D01150"/>
<dbReference type="EMBL" id="HE806319">
    <property type="protein sequence ID" value="CCH60623.1"/>
    <property type="molecule type" value="Genomic_DNA"/>
</dbReference>
<reference evidence="3 4" key="1">
    <citation type="journal article" date="2011" name="Proc. Natl. Acad. Sci. U.S.A.">
        <title>Evolutionary erosion of yeast sex chromosomes by mating-type switching accidents.</title>
        <authorList>
            <person name="Gordon J.L."/>
            <person name="Armisen D."/>
            <person name="Proux-Wera E."/>
            <person name="Oheigeartaigh S.S."/>
            <person name="Byrne K.P."/>
            <person name="Wolfe K.H."/>
        </authorList>
    </citation>
    <scope>NUCLEOTIDE SEQUENCE [LARGE SCALE GENOMIC DNA]</scope>
    <source>
        <strain evidence="4">ATCC 34711 / CBS 6284 / DSM 70876 / NBRC 10599 / NRRL Y-10934 / UCD 77-7</strain>
    </source>
</reference>
<dbReference type="GeneID" id="14495606"/>
<dbReference type="GO" id="GO:0047372">
    <property type="term" value="F:monoacylglycerol lipase activity"/>
    <property type="evidence" value="ECO:0007669"/>
    <property type="project" value="EnsemblFungi"/>
</dbReference>